<dbReference type="GO" id="GO:0005886">
    <property type="term" value="C:plasma membrane"/>
    <property type="evidence" value="ECO:0007669"/>
    <property type="project" value="UniProtKB-SubCell"/>
</dbReference>
<feature type="region of interest" description="Disordered" evidence="6">
    <location>
        <begin position="1"/>
        <end position="153"/>
    </location>
</feature>
<dbReference type="EMBL" id="FOGI01000007">
    <property type="protein sequence ID" value="SES08534.1"/>
    <property type="molecule type" value="Genomic_DNA"/>
</dbReference>
<dbReference type="PANTHER" id="PTHR23513">
    <property type="entry name" value="INTEGRAL MEMBRANE EFFLUX PROTEIN-RELATED"/>
    <property type="match status" value="1"/>
</dbReference>
<evidence type="ECO:0000256" key="2">
    <source>
        <dbReference type="ARBA" id="ARBA00022475"/>
    </source>
</evidence>
<evidence type="ECO:0000256" key="5">
    <source>
        <dbReference type="ARBA" id="ARBA00023136"/>
    </source>
</evidence>
<feature type="compositionally biased region" description="Basic and acidic residues" evidence="6">
    <location>
        <begin position="66"/>
        <end position="146"/>
    </location>
</feature>
<dbReference type="Pfam" id="PF07690">
    <property type="entry name" value="MFS_1"/>
    <property type="match status" value="1"/>
</dbReference>
<evidence type="ECO:0000313" key="9">
    <source>
        <dbReference type="Proteomes" id="UP000199051"/>
    </source>
</evidence>
<keyword evidence="2" id="KW-1003">Cell membrane</keyword>
<dbReference type="SUPFAM" id="SSF103473">
    <property type="entry name" value="MFS general substrate transporter"/>
    <property type="match status" value="1"/>
</dbReference>
<keyword evidence="5 7" id="KW-0472">Membrane</keyword>
<feature type="transmembrane region" description="Helical" evidence="7">
    <location>
        <begin position="438"/>
        <end position="458"/>
    </location>
</feature>
<accession>A0A1H9UH67</accession>
<evidence type="ECO:0000256" key="4">
    <source>
        <dbReference type="ARBA" id="ARBA00022989"/>
    </source>
</evidence>
<keyword evidence="3 7" id="KW-0812">Transmembrane</keyword>
<evidence type="ECO:0000256" key="1">
    <source>
        <dbReference type="ARBA" id="ARBA00004651"/>
    </source>
</evidence>
<organism evidence="8 9">
    <name type="scientific">Actinokineospora terrae</name>
    <dbReference type="NCBI Taxonomy" id="155974"/>
    <lineage>
        <taxon>Bacteria</taxon>
        <taxon>Bacillati</taxon>
        <taxon>Actinomycetota</taxon>
        <taxon>Actinomycetes</taxon>
        <taxon>Pseudonocardiales</taxon>
        <taxon>Pseudonocardiaceae</taxon>
        <taxon>Actinokineospora</taxon>
    </lineage>
</organism>
<keyword evidence="9" id="KW-1185">Reference proteome</keyword>
<evidence type="ECO:0000256" key="3">
    <source>
        <dbReference type="ARBA" id="ARBA00022692"/>
    </source>
</evidence>
<dbReference type="RefSeq" id="WP_245782455.1">
    <property type="nucleotide sequence ID" value="NZ_FOGI01000007.1"/>
</dbReference>
<reference evidence="9" key="1">
    <citation type="submission" date="2016-10" db="EMBL/GenBank/DDBJ databases">
        <authorList>
            <person name="Varghese N."/>
            <person name="Submissions S."/>
        </authorList>
    </citation>
    <scope>NUCLEOTIDE SEQUENCE [LARGE SCALE GENOMIC DNA]</scope>
    <source>
        <strain evidence="9">DSM 44260</strain>
    </source>
</reference>
<sequence length="612" mass="66084">MIRNGPADQPPSGRRSGRKAKRGWADVSQPSWREAEPPTTGIPRQNPQLPPHAPHRRDPLPPPRTRRVEPPEEPRYETYGDRDPDRYGRPDRSYREERPYREERDYRNDREYEDRAYREEPLPARYRDSGTRYEEEPGTEIERREGPPPGYPKKLTVTRVAAMRSRQLTSQAMTAFRKAANADGADKSGLTSLTYATMLNYAGDAAMAVALANTLFFSAASGESKGKVALYLLITVAPFALLAPVIGPLLDRLQRGRRFAMCAASAGQALMCVIMAMHFDDWMLYPAALGKMVLSKSFTVLKAAITPRVLPTEITLAKTNARLTVFGLAAGMVAGAIAALFLNLFDSPGALWFTVIICAVGAAQALRIPSWVEVTEGEVPASISARMPLPTTKRRPMGRQVVVSLWGNGSIRVLTGFLMMFAAFAVRAQNEAEPFQQLLLLGLIAGAAGLGSFAGNAVGARVHIGNHEQVVLGCLIAALATTVVATLTASIFAATIVGLVGAIASALAKNSLDAVIQDDLPEESRASAFGRSETVLQLGWVFGGAVGVLLPPIWWVGFLVVSVMLALGLAQTLVSRRGGSLIPGFGGQRAAEGMAAALRRFRPAPRSARDDT</sequence>
<dbReference type="Gene3D" id="1.20.1250.20">
    <property type="entry name" value="MFS general substrate transporter like domains"/>
    <property type="match status" value="1"/>
</dbReference>
<dbReference type="InterPro" id="IPR011701">
    <property type="entry name" value="MFS"/>
</dbReference>
<feature type="transmembrane region" description="Helical" evidence="7">
    <location>
        <begin position="228"/>
        <end position="247"/>
    </location>
</feature>
<evidence type="ECO:0000313" key="8">
    <source>
        <dbReference type="EMBL" id="SES08534.1"/>
    </source>
</evidence>
<gene>
    <name evidence="8" type="ORF">SAMN04487818_107224</name>
</gene>
<feature type="transmembrane region" description="Helical" evidence="7">
    <location>
        <begin position="201"/>
        <end position="222"/>
    </location>
</feature>
<keyword evidence="4 7" id="KW-1133">Transmembrane helix</keyword>
<dbReference type="Proteomes" id="UP000199051">
    <property type="component" value="Unassembled WGS sequence"/>
</dbReference>
<feature type="transmembrane region" description="Helical" evidence="7">
    <location>
        <begin position="553"/>
        <end position="574"/>
    </location>
</feature>
<protein>
    <submittedName>
        <fullName evidence="8">Predicted arabinose efflux permease, MFS family</fullName>
    </submittedName>
</protein>
<feature type="transmembrane region" description="Helical" evidence="7">
    <location>
        <begin position="470"/>
        <end position="503"/>
    </location>
</feature>
<dbReference type="PANTHER" id="PTHR23513:SF18">
    <property type="entry name" value="INTEGRAL MEMBRANE PROTEIN"/>
    <property type="match status" value="1"/>
</dbReference>
<dbReference type="InterPro" id="IPR036259">
    <property type="entry name" value="MFS_trans_sf"/>
</dbReference>
<proteinExistence type="predicted"/>
<feature type="transmembrane region" description="Helical" evidence="7">
    <location>
        <begin position="325"/>
        <end position="344"/>
    </location>
</feature>
<name>A0A1H9UH67_9PSEU</name>
<evidence type="ECO:0000256" key="7">
    <source>
        <dbReference type="SAM" id="Phobius"/>
    </source>
</evidence>
<dbReference type="GO" id="GO:0022857">
    <property type="term" value="F:transmembrane transporter activity"/>
    <property type="evidence" value="ECO:0007669"/>
    <property type="project" value="InterPro"/>
</dbReference>
<evidence type="ECO:0000256" key="6">
    <source>
        <dbReference type="SAM" id="MobiDB-lite"/>
    </source>
</evidence>
<feature type="transmembrane region" description="Helical" evidence="7">
    <location>
        <begin position="403"/>
        <end position="426"/>
    </location>
</feature>
<comment type="subcellular location">
    <subcellularLocation>
        <location evidence="1">Cell membrane</location>
        <topology evidence="1">Multi-pass membrane protein</topology>
    </subcellularLocation>
</comment>
<dbReference type="STRING" id="155974.SAMN04487818_107224"/>
<feature type="transmembrane region" description="Helical" evidence="7">
    <location>
        <begin position="350"/>
        <end position="368"/>
    </location>
</feature>
<dbReference type="AlphaFoldDB" id="A0A1H9UH67"/>